<dbReference type="Proteomes" id="UP000198641">
    <property type="component" value="Unassembled WGS sequence"/>
</dbReference>
<name>A0A1G7TWE5_9GAMM</name>
<dbReference type="PANTHER" id="PTHR43798:SF31">
    <property type="entry name" value="AB HYDROLASE SUPERFAMILY PROTEIN YCLE"/>
    <property type="match status" value="1"/>
</dbReference>
<reference evidence="3 4" key="1">
    <citation type="submission" date="2016-10" db="EMBL/GenBank/DDBJ databases">
        <authorList>
            <person name="de Groot N.N."/>
        </authorList>
    </citation>
    <scope>NUCLEOTIDE SEQUENCE [LARGE SCALE GENOMIC DNA]</scope>
    <source>
        <strain evidence="3 4">BH539</strain>
    </source>
</reference>
<dbReference type="InterPro" id="IPR000073">
    <property type="entry name" value="AB_hydrolase_1"/>
</dbReference>
<protein>
    <submittedName>
        <fullName evidence="3">Pimeloyl-[acyl-carrier protein] methyl ester esterase</fullName>
    </submittedName>
</protein>
<dbReference type="GO" id="GO:0016787">
    <property type="term" value="F:hydrolase activity"/>
    <property type="evidence" value="ECO:0007669"/>
    <property type="project" value="UniProtKB-KW"/>
</dbReference>
<accession>A0A1G7TWE5</accession>
<gene>
    <name evidence="3" type="ORF">SAMN05216571_1128</name>
</gene>
<dbReference type="RefSeq" id="WP_092527301.1">
    <property type="nucleotide sequence ID" value="NZ_FNCI01000012.1"/>
</dbReference>
<dbReference type="InterPro" id="IPR029058">
    <property type="entry name" value="AB_hydrolase_fold"/>
</dbReference>
<evidence type="ECO:0000256" key="1">
    <source>
        <dbReference type="ARBA" id="ARBA00022801"/>
    </source>
</evidence>
<dbReference type="EMBL" id="FNCI01000012">
    <property type="protein sequence ID" value="SDG39626.1"/>
    <property type="molecule type" value="Genomic_DNA"/>
</dbReference>
<dbReference type="Pfam" id="PF12697">
    <property type="entry name" value="Abhydrolase_6"/>
    <property type="match status" value="1"/>
</dbReference>
<dbReference type="PANTHER" id="PTHR43798">
    <property type="entry name" value="MONOACYLGLYCEROL LIPASE"/>
    <property type="match status" value="1"/>
</dbReference>
<dbReference type="SUPFAM" id="SSF53474">
    <property type="entry name" value="alpha/beta-Hydrolases"/>
    <property type="match status" value="1"/>
</dbReference>
<evidence type="ECO:0000313" key="4">
    <source>
        <dbReference type="Proteomes" id="UP000198641"/>
    </source>
</evidence>
<dbReference type="OrthoDB" id="9780744at2"/>
<dbReference type="InterPro" id="IPR050266">
    <property type="entry name" value="AB_hydrolase_sf"/>
</dbReference>
<dbReference type="STRING" id="284577.SAMN05216571_1128"/>
<proteinExistence type="predicted"/>
<evidence type="ECO:0000259" key="2">
    <source>
        <dbReference type="Pfam" id="PF12697"/>
    </source>
</evidence>
<dbReference type="AlphaFoldDB" id="A0A1G7TWE5"/>
<dbReference type="Gene3D" id="3.40.50.1820">
    <property type="entry name" value="alpha/beta hydrolase"/>
    <property type="match status" value="1"/>
</dbReference>
<organism evidence="3 4">
    <name type="scientific">Onishia taeanensis</name>
    <dbReference type="NCBI Taxonomy" id="284577"/>
    <lineage>
        <taxon>Bacteria</taxon>
        <taxon>Pseudomonadati</taxon>
        <taxon>Pseudomonadota</taxon>
        <taxon>Gammaproteobacteria</taxon>
        <taxon>Oceanospirillales</taxon>
        <taxon>Halomonadaceae</taxon>
        <taxon>Onishia</taxon>
    </lineage>
</organism>
<dbReference type="GO" id="GO:0016020">
    <property type="term" value="C:membrane"/>
    <property type="evidence" value="ECO:0007669"/>
    <property type="project" value="TreeGrafter"/>
</dbReference>
<evidence type="ECO:0000313" key="3">
    <source>
        <dbReference type="EMBL" id="SDG39626.1"/>
    </source>
</evidence>
<keyword evidence="4" id="KW-1185">Reference proteome</keyword>
<keyword evidence="1" id="KW-0378">Hydrolase</keyword>
<sequence length="255" mass="27813">MTRIVLLSGWGIDARIWEPLIVSLPADIEITTPDWPGYGNRQDADMPRDLATLARAMADDLPQDALWVGWSLGGLLATALLTHLPVPRALVLLGMRERFTSLDEARGGVTPAALDAFYDAFQQDPLATWRHFLRWQLSGEPSPRHTHRQLQALIGKEPPATHASLAAGLNWLKGLDNTELCASSPCPILTVIGERDPLTAAAHHGSTQARPIEQAGHCPQLSQPQILAGRLAELAHEHAARTHADTDPLPRREPA</sequence>
<feature type="domain" description="AB hydrolase-1" evidence="2">
    <location>
        <begin position="4"/>
        <end position="228"/>
    </location>
</feature>